<accession>A0A5S4G2C4</accession>
<dbReference type="RefSeq" id="WP_138641670.1">
    <property type="nucleotide sequence ID" value="NZ_JASWDG010000011.1"/>
</dbReference>
<keyword evidence="2" id="KW-1133">Transmembrane helix</keyword>
<feature type="transmembrane region" description="Helical" evidence="2">
    <location>
        <begin position="21"/>
        <end position="46"/>
    </location>
</feature>
<evidence type="ECO:0000313" key="4">
    <source>
        <dbReference type="Proteomes" id="UP000305238"/>
    </source>
</evidence>
<dbReference type="EMBL" id="VCKZ01000510">
    <property type="protein sequence ID" value="TMR27143.1"/>
    <property type="molecule type" value="Genomic_DNA"/>
</dbReference>
<sequence>MVLWDEKGRRRFARYLERSPRIVKVICAVPGILLALEVAFGALALLDNGGEALATGTADIRTCTRDPLTGWVMYRCELEGADGSPIDPVGLSRGGAGLASQVAVRMFNLRPISSAVGTRPAEGSAIPRARGWGVTGHPSTGMDVPRSAMSALIGT</sequence>
<evidence type="ECO:0000256" key="1">
    <source>
        <dbReference type="SAM" id="MobiDB-lite"/>
    </source>
</evidence>
<gene>
    <name evidence="3" type="ORF">ETD96_39875</name>
</gene>
<evidence type="ECO:0000313" key="3">
    <source>
        <dbReference type="EMBL" id="TMR27143.1"/>
    </source>
</evidence>
<evidence type="ECO:0000256" key="2">
    <source>
        <dbReference type="SAM" id="Phobius"/>
    </source>
</evidence>
<reference evidence="3 4" key="1">
    <citation type="submission" date="2019-05" db="EMBL/GenBank/DDBJ databases">
        <title>Draft genome sequence of Actinomadura geliboluensis A8036.</title>
        <authorList>
            <person name="Saricaoglu S."/>
            <person name="Isik K."/>
        </authorList>
    </citation>
    <scope>NUCLEOTIDE SEQUENCE [LARGE SCALE GENOMIC DNA]</scope>
    <source>
        <strain evidence="3 4">A8036</strain>
    </source>
</reference>
<protein>
    <submittedName>
        <fullName evidence="3">Uncharacterized protein</fullName>
    </submittedName>
</protein>
<comment type="caution">
    <text evidence="3">The sequence shown here is derived from an EMBL/GenBank/DDBJ whole genome shotgun (WGS) entry which is preliminary data.</text>
</comment>
<keyword evidence="2" id="KW-0472">Membrane</keyword>
<keyword evidence="4" id="KW-1185">Reference proteome</keyword>
<dbReference type="Proteomes" id="UP000305238">
    <property type="component" value="Unassembled WGS sequence"/>
</dbReference>
<feature type="region of interest" description="Disordered" evidence="1">
    <location>
        <begin position="127"/>
        <end position="155"/>
    </location>
</feature>
<proteinExistence type="predicted"/>
<keyword evidence="2" id="KW-0812">Transmembrane</keyword>
<organism evidence="3 4">
    <name type="scientific">Actinomadura geliboluensis</name>
    <dbReference type="NCBI Taxonomy" id="882440"/>
    <lineage>
        <taxon>Bacteria</taxon>
        <taxon>Bacillati</taxon>
        <taxon>Actinomycetota</taxon>
        <taxon>Actinomycetes</taxon>
        <taxon>Streptosporangiales</taxon>
        <taxon>Thermomonosporaceae</taxon>
        <taxon>Actinomadura</taxon>
    </lineage>
</organism>
<name>A0A5S4G2C4_9ACTN</name>
<dbReference type="AlphaFoldDB" id="A0A5S4G2C4"/>